<feature type="short sequence motif" description="GXGXXG" evidence="4">
    <location>
        <begin position="9"/>
        <end position="14"/>
    </location>
</feature>
<dbReference type="PROSITE" id="PS51635">
    <property type="entry name" value="PNPLA"/>
    <property type="match status" value="1"/>
</dbReference>
<name>A0ABP9ERD6_9FLAO</name>
<evidence type="ECO:0000256" key="1">
    <source>
        <dbReference type="ARBA" id="ARBA00022801"/>
    </source>
</evidence>
<organism evidence="6 7">
    <name type="scientific">Flaviramulus aquimarinus</name>
    <dbReference type="NCBI Taxonomy" id="1170456"/>
    <lineage>
        <taxon>Bacteria</taxon>
        <taxon>Pseudomonadati</taxon>
        <taxon>Bacteroidota</taxon>
        <taxon>Flavobacteriia</taxon>
        <taxon>Flavobacteriales</taxon>
        <taxon>Flavobacteriaceae</taxon>
        <taxon>Flaviramulus</taxon>
    </lineage>
</organism>
<dbReference type="EMBL" id="BAABJH010000001">
    <property type="protein sequence ID" value="GAA4884258.1"/>
    <property type="molecule type" value="Genomic_DNA"/>
</dbReference>
<dbReference type="PANTHER" id="PTHR14226:SF78">
    <property type="entry name" value="SLR0060 PROTEIN"/>
    <property type="match status" value="1"/>
</dbReference>
<proteinExistence type="predicted"/>
<keyword evidence="1 4" id="KW-0378">Hydrolase</keyword>
<comment type="caution">
    <text evidence="6">The sequence shown here is derived from an EMBL/GenBank/DDBJ whole genome shotgun (WGS) entry which is preliminary data.</text>
</comment>
<feature type="active site" description="Proton acceptor" evidence="4">
    <location>
        <position position="150"/>
    </location>
</feature>
<evidence type="ECO:0000256" key="3">
    <source>
        <dbReference type="ARBA" id="ARBA00023098"/>
    </source>
</evidence>
<dbReference type="RefSeq" id="WP_345272215.1">
    <property type="nucleotide sequence ID" value="NZ_BAABJH010000001.1"/>
</dbReference>
<accession>A0ABP9ERD6</accession>
<feature type="active site" description="Nucleophile" evidence="4">
    <location>
        <position position="38"/>
    </location>
</feature>
<keyword evidence="3 4" id="KW-0443">Lipid metabolism</keyword>
<keyword evidence="2 4" id="KW-0442">Lipid degradation</keyword>
<dbReference type="CDD" id="cd07205">
    <property type="entry name" value="Pat_PNPLA6_PNPLA7_NTE1_like"/>
    <property type="match status" value="1"/>
</dbReference>
<sequence>MKIGLVLSGGGIRGVAHIGVIKALEEHQIFPTHISGSSAGAIVGALYAYGYNWKAIMRFFENIQILNIKKYAIGKPGFIDAEKFYPEFKNYLKEDSFGILQKALTITATDILRGNLKTFSSGKLIKPLLASAAIPGVFAPVEIEGSYYVDGGTLNNFPIEPLQSHCDAIIGSYANWVDTISIEDLKHSHYVIERAFKLRSLRDDYIKFKTCDLIIAPKALSKFSTFDKKHLIEIFNIGYSATKEALTKSTLLKLKHPLKETS</sequence>
<evidence type="ECO:0000313" key="6">
    <source>
        <dbReference type="EMBL" id="GAA4884258.1"/>
    </source>
</evidence>
<protein>
    <submittedName>
        <fullName evidence="6">Patatin-like phospholipase family protein</fullName>
    </submittedName>
</protein>
<dbReference type="InterPro" id="IPR050301">
    <property type="entry name" value="NTE"/>
</dbReference>
<dbReference type="InterPro" id="IPR016035">
    <property type="entry name" value="Acyl_Trfase/lysoPLipase"/>
</dbReference>
<dbReference type="InterPro" id="IPR002641">
    <property type="entry name" value="PNPLA_dom"/>
</dbReference>
<gene>
    <name evidence="6" type="ORF">GCM10023311_03250</name>
</gene>
<evidence type="ECO:0000256" key="2">
    <source>
        <dbReference type="ARBA" id="ARBA00022963"/>
    </source>
</evidence>
<dbReference type="Pfam" id="PF01734">
    <property type="entry name" value="Patatin"/>
    <property type="match status" value="1"/>
</dbReference>
<evidence type="ECO:0000259" key="5">
    <source>
        <dbReference type="PROSITE" id="PS51635"/>
    </source>
</evidence>
<feature type="short sequence motif" description="GXSXG" evidence="4">
    <location>
        <begin position="36"/>
        <end position="40"/>
    </location>
</feature>
<evidence type="ECO:0000313" key="7">
    <source>
        <dbReference type="Proteomes" id="UP001500433"/>
    </source>
</evidence>
<dbReference type="PANTHER" id="PTHR14226">
    <property type="entry name" value="NEUROPATHY TARGET ESTERASE/SWISS CHEESE D.MELANOGASTER"/>
    <property type="match status" value="1"/>
</dbReference>
<dbReference type="Gene3D" id="3.40.1090.10">
    <property type="entry name" value="Cytosolic phospholipase A2 catalytic domain"/>
    <property type="match status" value="2"/>
</dbReference>
<dbReference type="SUPFAM" id="SSF52151">
    <property type="entry name" value="FabD/lysophospholipase-like"/>
    <property type="match status" value="1"/>
</dbReference>
<dbReference type="Proteomes" id="UP001500433">
    <property type="component" value="Unassembled WGS sequence"/>
</dbReference>
<keyword evidence="7" id="KW-1185">Reference proteome</keyword>
<feature type="short sequence motif" description="DGA/G" evidence="4">
    <location>
        <begin position="150"/>
        <end position="152"/>
    </location>
</feature>
<evidence type="ECO:0000256" key="4">
    <source>
        <dbReference type="PROSITE-ProRule" id="PRU01161"/>
    </source>
</evidence>
<feature type="domain" description="PNPLA" evidence="5">
    <location>
        <begin position="5"/>
        <end position="163"/>
    </location>
</feature>
<reference evidence="7" key="1">
    <citation type="journal article" date="2019" name="Int. J. Syst. Evol. Microbiol.">
        <title>The Global Catalogue of Microorganisms (GCM) 10K type strain sequencing project: providing services to taxonomists for standard genome sequencing and annotation.</title>
        <authorList>
            <consortium name="The Broad Institute Genomics Platform"/>
            <consortium name="The Broad Institute Genome Sequencing Center for Infectious Disease"/>
            <person name="Wu L."/>
            <person name="Ma J."/>
        </authorList>
    </citation>
    <scope>NUCLEOTIDE SEQUENCE [LARGE SCALE GENOMIC DNA]</scope>
    <source>
        <strain evidence="7">JCM 18274</strain>
    </source>
</reference>